<accession>A0A0R3Q2M1</accession>
<feature type="signal peptide" evidence="1">
    <location>
        <begin position="1"/>
        <end position="19"/>
    </location>
</feature>
<feature type="chain" id="PRO_5043130481" evidence="1">
    <location>
        <begin position="20"/>
        <end position="190"/>
    </location>
</feature>
<dbReference type="WBParaSite" id="ACOC_0001331901-mRNA-1">
    <property type="protein sequence ID" value="ACOC_0001331901-mRNA-1"/>
    <property type="gene ID" value="ACOC_0001331901"/>
</dbReference>
<protein>
    <submittedName>
        <fullName evidence="4">TPR_REGION domain-containing protein</fullName>
    </submittedName>
</protein>
<evidence type="ECO:0000313" key="2">
    <source>
        <dbReference type="EMBL" id="VDM64905.1"/>
    </source>
</evidence>
<reference evidence="4" key="1">
    <citation type="submission" date="2017-02" db="UniProtKB">
        <authorList>
            <consortium name="WormBaseParasite"/>
        </authorList>
    </citation>
    <scope>IDENTIFICATION</scope>
</reference>
<evidence type="ECO:0000313" key="3">
    <source>
        <dbReference type="Proteomes" id="UP000267027"/>
    </source>
</evidence>
<dbReference type="EMBL" id="UYYA01005818">
    <property type="protein sequence ID" value="VDM64905.1"/>
    <property type="molecule type" value="Genomic_DNA"/>
</dbReference>
<dbReference type="AlphaFoldDB" id="A0A0R3Q2M1"/>
<dbReference type="OrthoDB" id="5777228at2759"/>
<sequence length="190" mass="22225">MCCLVALPFILFANVYVASYRSRSEVGIVNLCDANIRIRCQSVLLDKRDVFLSPHQQFRYRFVDTSSGKQNCTRNRLPFPHRHEDEEEMAIENEARSDEYEEVRRKISVHLDQKKSALLVRCVWALWILGELRRLRKNGADSTEYHMEHKHLLPRCEGYCAIKSEPKVIDGTKRQAISTYKKALELNINK</sequence>
<evidence type="ECO:0000256" key="1">
    <source>
        <dbReference type="SAM" id="SignalP"/>
    </source>
</evidence>
<name>A0A0R3Q2M1_ANGCS</name>
<keyword evidence="3" id="KW-1185">Reference proteome</keyword>
<organism evidence="4">
    <name type="scientific">Angiostrongylus costaricensis</name>
    <name type="common">Nematode worm</name>
    <dbReference type="NCBI Taxonomy" id="334426"/>
    <lineage>
        <taxon>Eukaryota</taxon>
        <taxon>Metazoa</taxon>
        <taxon>Ecdysozoa</taxon>
        <taxon>Nematoda</taxon>
        <taxon>Chromadorea</taxon>
        <taxon>Rhabditida</taxon>
        <taxon>Rhabditina</taxon>
        <taxon>Rhabditomorpha</taxon>
        <taxon>Strongyloidea</taxon>
        <taxon>Metastrongylidae</taxon>
        <taxon>Angiostrongylus</taxon>
    </lineage>
</organism>
<reference evidence="2 3" key="2">
    <citation type="submission" date="2018-11" db="EMBL/GenBank/DDBJ databases">
        <authorList>
            <consortium name="Pathogen Informatics"/>
        </authorList>
    </citation>
    <scope>NUCLEOTIDE SEQUENCE [LARGE SCALE GENOMIC DNA]</scope>
    <source>
        <strain evidence="2 3">Costa Rica</strain>
    </source>
</reference>
<proteinExistence type="predicted"/>
<evidence type="ECO:0000313" key="4">
    <source>
        <dbReference type="WBParaSite" id="ACOC_0001331901-mRNA-1"/>
    </source>
</evidence>
<dbReference type="Proteomes" id="UP000267027">
    <property type="component" value="Unassembled WGS sequence"/>
</dbReference>
<keyword evidence="1" id="KW-0732">Signal</keyword>
<gene>
    <name evidence="2" type="ORF">ACOC_LOCUS13320</name>
</gene>